<dbReference type="AlphaFoldDB" id="M1K527"/>
<dbReference type="EMBL" id="KC573040">
    <property type="protein sequence ID" value="AGE93714.1"/>
    <property type="molecule type" value="Genomic_DNA"/>
</dbReference>
<dbReference type="Pfam" id="PF03947">
    <property type="entry name" value="Ribosomal_L2_C"/>
    <property type="match status" value="1"/>
</dbReference>
<organism evidence="6">
    <name type="scientific">Ministeria vibrans</name>
    <name type="common">Bacterivorous amoeba</name>
    <dbReference type="NCBI Taxonomy" id="134558"/>
    <lineage>
        <taxon>Eukaryota</taxon>
        <taxon>Filasterea</taxon>
        <taxon>Ministeria</taxon>
    </lineage>
</organism>
<feature type="compositionally biased region" description="Basic residues" evidence="4">
    <location>
        <begin position="208"/>
        <end position="220"/>
    </location>
</feature>
<dbReference type="InterPro" id="IPR014726">
    <property type="entry name" value="Ribosomal_uL2_dom3"/>
</dbReference>
<dbReference type="SUPFAM" id="SSF50249">
    <property type="entry name" value="Nucleic acid-binding proteins"/>
    <property type="match status" value="1"/>
</dbReference>
<keyword evidence="3" id="KW-0687">Ribonucleoprotein</keyword>
<dbReference type="GO" id="GO:0003723">
    <property type="term" value="F:RNA binding"/>
    <property type="evidence" value="ECO:0007669"/>
    <property type="project" value="TreeGrafter"/>
</dbReference>
<dbReference type="RefSeq" id="YP_007476213.1">
    <property type="nucleotide sequence ID" value="NC_020370.1"/>
</dbReference>
<protein>
    <submittedName>
        <fullName evidence="6">Ribosomal protein L2</fullName>
    </submittedName>
</protein>
<dbReference type="InterPro" id="IPR008991">
    <property type="entry name" value="Translation_prot_SH3-like_sf"/>
</dbReference>
<evidence type="ECO:0000256" key="2">
    <source>
        <dbReference type="ARBA" id="ARBA00022980"/>
    </source>
</evidence>
<dbReference type="GO" id="GO:0032543">
    <property type="term" value="P:mitochondrial translation"/>
    <property type="evidence" value="ECO:0007669"/>
    <property type="project" value="TreeGrafter"/>
</dbReference>
<dbReference type="Pfam" id="PF00181">
    <property type="entry name" value="Ribosomal_L2_N"/>
    <property type="match status" value="1"/>
</dbReference>
<dbReference type="Gene3D" id="2.40.50.140">
    <property type="entry name" value="Nucleic acid-binding proteins"/>
    <property type="match status" value="1"/>
</dbReference>
<dbReference type="InterPro" id="IPR012340">
    <property type="entry name" value="NA-bd_OB-fold"/>
</dbReference>
<evidence type="ECO:0000313" key="6">
    <source>
        <dbReference type="EMBL" id="AGE93714.1"/>
    </source>
</evidence>
<keyword evidence="6" id="KW-0496">Mitochondrion</keyword>
<gene>
    <name evidence="6" type="primary">rpl2</name>
</gene>
<name>M1K527_MINVI</name>
<dbReference type="GO" id="GO:0005762">
    <property type="term" value="C:mitochondrial large ribosomal subunit"/>
    <property type="evidence" value="ECO:0007669"/>
    <property type="project" value="TreeGrafter"/>
</dbReference>
<dbReference type="GO" id="GO:0003735">
    <property type="term" value="F:structural constituent of ribosome"/>
    <property type="evidence" value="ECO:0007669"/>
    <property type="project" value="InterPro"/>
</dbReference>
<accession>M1K527</accession>
<sequence length="220" mass="24788">MWKAGRNRHGNITVYSKGKREKRIYKEYGLKESCLGYSSKKLIVEKWEYTGYRNSALANCKYLNGFGSLRLIPNNKMKINDKIVIGLLKKEEGIWPMYFSNLKNLLPGTELFNLNGKYGKSGGNSCLLIGFTKEKKALIKLPSEKLIIISKDSFCQTGSVQKPFLSGDLKRCKKTKAGDSIHFGLKPRVTGMTKNPVDHPNGGSSPNKVHKTRWGKLAKR</sequence>
<dbReference type="PANTHER" id="PTHR13691:SF5">
    <property type="entry name" value="LARGE RIBOSOMAL SUBUNIT PROTEIN UL2M"/>
    <property type="match status" value="1"/>
</dbReference>
<dbReference type="PANTHER" id="PTHR13691">
    <property type="entry name" value="RIBOSOMAL PROTEIN L2"/>
    <property type="match status" value="1"/>
</dbReference>
<feature type="domain" description="Large ribosomal subunit protein uL2 C-terminal" evidence="5">
    <location>
        <begin position="94"/>
        <end position="217"/>
    </location>
</feature>
<evidence type="ECO:0000256" key="1">
    <source>
        <dbReference type="ARBA" id="ARBA00005636"/>
    </source>
</evidence>
<evidence type="ECO:0000259" key="5">
    <source>
        <dbReference type="SMART" id="SM01382"/>
    </source>
</evidence>
<feature type="region of interest" description="Disordered" evidence="4">
    <location>
        <begin position="189"/>
        <end position="220"/>
    </location>
</feature>
<geneLocation type="mitochondrion" evidence="6"/>
<dbReference type="Gene3D" id="4.10.950.10">
    <property type="entry name" value="Ribosomal protein L2, domain 3"/>
    <property type="match status" value="1"/>
</dbReference>
<dbReference type="GeneID" id="14659642"/>
<dbReference type="InterPro" id="IPR002171">
    <property type="entry name" value="Ribosomal_uL2"/>
</dbReference>
<dbReference type="SMART" id="SM01382">
    <property type="entry name" value="Ribosomal_L2_C"/>
    <property type="match status" value="1"/>
</dbReference>
<reference evidence="6" key="1">
    <citation type="submission" date="2012-12" db="EMBL/GenBank/DDBJ databases">
        <authorList>
            <person name="Lang B.F."/>
        </authorList>
    </citation>
    <scope>NUCLEOTIDE SEQUENCE</scope>
    <source>
        <strain evidence="6">ATCC 50519</strain>
    </source>
</reference>
<comment type="similarity">
    <text evidence="1">Belongs to the universal ribosomal protein uL2 family.</text>
</comment>
<dbReference type="SUPFAM" id="SSF50104">
    <property type="entry name" value="Translation proteins SH3-like domain"/>
    <property type="match status" value="1"/>
</dbReference>
<evidence type="ECO:0000256" key="3">
    <source>
        <dbReference type="ARBA" id="ARBA00023274"/>
    </source>
</evidence>
<keyword evidence="2 6" id="KW-0689">Ribosomal protein</keyword>
<evidence type="ECO:0000256" key="4">
    <source>
        <dbReference type="SAM" id="MobiDB-lite"/>
    </source>
</evidence>
<proteinExistence type="inferred from homology"/>
<dbReference type="InterPro" id="IPR022669">
    <property type="entry name" value="Ribosomal_uL2_C"/>
</dbReference>
<dbReference type="InterPro" id="IPR022666">
    <property type="entry name" value="Ribosomal_uL2_RNA-bd_dom"/>
</dbReference>